<dbReference type="Pfam" id="PF00005">
    <property type="entry name" value="ABC_tran"/>
    <property type="match status" value="1"/>
</dbReference>
<comment type="similarity">
    <text evidence="2">Belongs to the ABC transporter superfamily.</text>
</comment>
<dbReference type="Gene3D" id="3.40.50.300">
    <property type="entry name" value="P-loop containing nucleotide triphosphate hydrolases"/>
    <property type="match status" value="1"/>
</dbReference>
<dbReference type="KEGG" id="llu:AKJ09_07917"/>
<dbReference type="InterPro" id="IPR013563">
    <property type="entry name" value="Oligopep_ABC_C"/>
</dbReference>
<evidence type="ECO:0000256" key="2">
    <source>
        <dbReference type="ARBA" id="ARBA00005417"/>
    </source>
</evidence>
<dbReference type="SMART" id="SM00382">
    <property type="entry name" value="AAA"/>
    <property type="match status" value="1"/>
</dbReference>
<keyword evidence="4" id="KW-1003">Cell membrane</keyword>
<protein>
    <submittedName>
        <fullName evidence="9">Oligopeptide transport system permease protein OppB</fullName>
    </submittedName>
</protein>
<dbReference type="GO" id="GO:0016887">
    <property type="term" value="F:ATP hydrolysis activity"/>
    <property type="evidence" value="ECO:0007669"/>
    <property type="project" value="InterPro"/>
</dbReference>
<feature type="domain" description="ABC transporter" evidence="8">
    <location>
        <begin position="12"/>
        <end position="263"/>
    </location>
</feature>
<comment type="subcellular location">
    <subcellularLocation>
        <location evidence="1">Cell inner membrane</location>
        <topology evidence="1">Peripheral membrane protein</topology>
    </subcellularLocation>
</comment>
<evidence type="ECO:0000256" key="5">
    <source>
        <dbReference type="ARBA" id="ARBA00022741"/>
    </source>
</evidence>
<keyword evidence="5" id="KW-0547">Nucleotide-binding</keyword>
<dbReference type="GO" id="GO:0005524">
    <property type="term" value="F:ATP binding"/>
    <property type="evidence" value="ECO:0007669"/>
    <property type="project" value="UniProtKB-KW"/>
</dbReference>
<keyword evidence="10" id="KW-1185">Reference proteome</keyword>
<dbReference type="Proteomes" id="UP000064967">
    <property type="component" value="Chromosome"/>
</dbReference>
<evidence type="ECO:0000256" key="3">
    <source>
        <dbReference type="ARBA" id="ARBA00022448"/>
    </source>
</evidence>
<evidence type="ECO:0000256" key="6">
    <source>
        <dbReference type="ARBA" id="ARBA00022840"/>
    </source>
</evidence>
<dbReference type="InterPro" id="IPR017871">
    <property type="entry name" value="ABC_transporter-like_CS"/>
</dbReference>
<dbReference type="PATRIC" id="fig|1391654.3.peg.8027"/>
<dbReference type="STRING" id="1391654.AKJ09_07917"/>
<dbReference type="PANTHER" id="PTHR43297:SF2">
    <property type="entry name" value="DIPEPTIDE TRANSPORT ATP-BINDING PROTEIN DPPD"/>
    <property type="match status" value="1"/>
</dbReference>
<dbReference type="PROSITE" id="PS50893">
    <property type="entry name" value="ABC_TRANSPORTER_2"/>
    <property type="match status" value="1"/>
</dbReference>
<evidence type="ECO:0000259" key="8">
    <source>
        <dbReference type="PROSITE" id="PS50893"/>
    </source>
</evidence>
<evidence type="ECO:0000256" key="4">
    <source>
        <dbReference type="ARBA" id="ARBA00022475"/>
    </source>
</evidence>
<accession>A0A0K1Q6B7</accession>
<evidence type="ECO:0000313" key="10">
    <source>
        <dbReference type="Proteomes" id="UP000064967"/>
    </source>
</evidence>
<dbReference type="PROSITE" id="PS00211">
    <property type="entry name" value="ABC_TRANSPORTER_1"/>
    <property type="match status" value="1"/>
</dbReference>
<dbReference type="InterPro" id="IPR027417">
    <property type="entry name" value="P-loop_NTPase"/>
</dbReference>
<dbReference type="SUPFAM" id="SSF52540">
    <property type="entry name" value="P-loop containing nucleoside triphosphate hydrolases"/>
    <property type="match status" value="1"/>
</dbReference>
<dbReference type="GO" id="GO:0005886">
    <property type="term" value="C:plasma membrane"/>
    <property type="evidence" value="ECO:0007669"/>
    <property type="project" value="UniProtKB-SubCell"/>
</dbReference>
<keyword evidence="3" id="KW-0813">Transport</keyword>
<dbReference type="GO" id="GO:0015833">
    <property type="term" value="P:peptide transport"/>
    <property type="evidence" value="ECO:0007669"/>
    <property type="project" value="InterPro"/>
</dbReference>
<organism evidence="9 10">
    <name type="scientific">Labilithrix luteola</name>
    <dbReference type="NCBI Taxonomy" id="1391654"/>
    <lineage>
        <taxon>Bacteria</taxon>
        <taxon>Pseudomonadati</taxon>
        <taxon>Myxococcota</taxon>
        <taxon>Polyangia</taxon>
        <taxon>Polyangiales</taxon>
        <taxon>Labilitrichaceae</taxon>
        <taxon>Labilithrix</taxon>
    </lineage>
</organism>
<dbReference type="PANTHER" id="PTHR43297">
    <property type="entry name" value="OLIGOPEPTIDE TRANSPORT ATP-BINDING PROTEIN APPD"/>
    <property type="match status" value="1"/>
</dbReference>
<keyword evidence="7" id="KW-0472">Membrane</keyword>
<gene>
    <name evidence="9" type="ORF">AKJ09_07917</name>
</gene>
<evidence type="ECO:0000313" key="9">
    <source>
        <dbReference type="EMBL" id="AKV01254.1"/>
    </source>
</evidence>
<name>A0A0K1Q6B7_9BACT</name>
<dbReference type="FunFam" id="3.40.50.300:FF:000016">
    <property type="entry name" value="Oligopeptide ABC transporter ATP-binding component"/>
    <property type="match status" value="1"/>
</dbReference>
<dbReference type="Pfam" id="PF08352">
    <property type="entry name" value="oligo_HPY"/>
    <property type="match status" value="2"/>
</dbReference>
<dbReference type="InterPro" id="IPR003593">
    <property type="entry name" value="AAA+_ATPase"/>
</dbReference>
<dbReference type="AlphaFoldDB" id="A0A0K1Q6B7"/>
<proteinExistence type="inferred from homology"/>
<dbReference type="InterPro" id="IPR003439">
    <property type="entry name" value="ABC_transporter-like_ATP-bd"/>
</dbReference>
<reference evidence="9 10" key="1">
    <citation type="submission" date="2015-08" db="EMBL/GenBank/DDBJ databases">
        <authorList>
            <person name="Babu N.S."/>
            <person name="Beckwith C.J."/>
            <person name="Beseler K.G."/>
            <person name="Brison A."/>
            <person name="Carone J.V."/>
            <person name="Caskin T.P."/>
            <person name="Diamond M."/>
            <person name="Durham M.E."/>
            <person name="Foxe J.M."/>
            <person name="Go M."/>
            <person name="Henderson B.A."/>
            <person name="Jones I.B."/>
            <person name="McGettigan J.A."/>
            <person name="Micheletti S.J."/>
            <person name="Nasrallah M.E."/>
            <person name="Ortiz D."/>
            <person name="Piller C.R."/>
            <person name="Privatt S.R."/>
            <person name="Schneider S.L."/>
            <person name="Sharp S."/>
            <person name="Smith T.C."/>
            <person name="Stanton J.D."/>
            <person name="Ullery H.E."/>
            <person name="Wilson R.J."/>
            <person name="Serrano M.G."/>
            <person name="Buck G."/>
            <person name="Lee V."/>
            <person name="Wang Y."/>
            <person name="Carvalho R."/>
            <person name="Voegtly L."/>
            <person name="Shi R."/>
            <person name="Duckworth R."/>
            <person name="Johnson A."/>
            <person name="Loviza R."/>
            <person name="Walstead R."/>
            <person name="Shah Z."/>
            <person name="Kiflezghi M."/>
            <person name="Wade K."/>
            <person name="Ball S.L."/>
            <person name="Bradley K.W."/>
            <person name="Asai D.J."/>
            <person name="Bowman C.A."/>
            <person name="Russell D.A."/>
            <person name="Pope W.H."/>
            <person name="Jacobs-Sera D."/>
            <person name="Hendrix R.W."/>
            <person name="Hatfull G.F."/>
        </authorList>
    </citation>
    <scope>NUCLEOTIDE SEQUENCE [LARGE SCALE GENOMIC DNA]</scope>
    <source>
        <strain evidence="9 10">DSM 27648</strain>
    </source>
</reference>
<keyword evidence="6" id="KW-0067">ATP-binding</keyword>
<dbReference type="EMBL" id="CP012333">
    <property type="protein sequence ID" value="AKV01254.1"/>
    <property type="molecule type" value="Genomic_DNA"/>
</dbReference>
<dbReference type="InterPro" id="IPR050388">
    <property type="entry name" value="ABC_Ni/Peptide_Import"/>
</dbReference>
<evidence type="ECO:0000256" key="1">
    <source>
        <dbReference type="ARBA" id="ARBA00004417"/>
    </source>
</evidence>
<sequence>MARMSETPTPLLRVRDLVTSFHTDRGKVRAVDEVSFDVGEGSTLGIVGESGCGKSVTALSILRLIPHPQGVIEHGRVEFRGKDLLALGERQMQDVRGNEISMIFQEPMTSLNPVYAVGTQIVEAIRLHQKKSRSEARDRAVEMLRLVGIASPETNVDAYPHQLSGGMRQRVMIAMALACEPSLLIADEPTTALDVTIQAQILDLLGKLKDKLGMGVVLITHDLGVVAEVATDVIVMYAGRVVESATVEELFARPRHPYTRGLLRSLPSFDKAKLEVPPTPEADIAGERVGPGYPKRPRLPVIEGLVPDLFALPPGCRFADRCPMVIDECRKAEPELLPVGPSRNDAARPHLARCIRSAEV</sequence>
<dbReference type="CDD" id="cd03257">
    <property type="entry name" value="ABC_NikE_OppD_transporters"/>
    <property type="match status" value="1"/>
</dbReference>
<evidence type="ECO:0000256" key="7">
    <source>
        <dbReference type="ARBA" id="ARBA00023136"/>
    </source>
</evidence>